<keyword evidence="4" id="KW-0276">Fatty acid metabolism</keyword>
<dbReference type="InterPro" id="IPR029069">
    <property type="entry name" value="HotDog_dom_sf"/>
</dbReference>
<evidence type="ECO:0000313" key="10">
    <source>
        <dbReference type="EMBL" id="PWL03473.1"/>
    </source>
</evidence>
<comment type="caution">
    <text evidence="10">The sequence shown here is derived from an EMBL/GenBank/DDBJ whole genome shotgun (WGS) entry which is preliminary data.</text>
</comment>
<keyword evidence="6" id="KW-0443">Lipid metabolism</keyword>
<feature type="domain" description="Acyl-ACP thioesterase N-terminal hotdog" evidence="8">
    <location>
        <begin position="10"/>
        <end position="122"/>
    </location>
</feature>
<dbReference type="InterPro" id="IPR002864">
    <property type="entry name" value="Acyl-ACP_thioesterase_NHD"/>
</dbReference>
<dbReference type="RefSeq" id="WP_106198049.1">
    <property type="nucleotide sequence ID" value="NZ_JAXEIU010000049.1"/>
</dbReference>
<evidence type="ECO:0000313" key="11">
    <source>
        <dbReference type="Proteomes" id="UP000245523"/>
    </source>
</evidence>
<dbReference type="Gene3D" id="3.10.129.10">
    <property type="entry name" value="Hotdog Thioesterase"/>
    <property type="match status" value="2"/>
</dbReference>
<dbReference type="PANTHER" id="PTHR31727:SF6">
    <property type="entry name" value="OLEOYL-ACYL CARRIER PROTEIN THIOESTERASE 1, CHLOROPLASTIC"/>
    <property type="match status" value="1"/>
</dbReference>
<feature type="domain" description="Acyl-ACP thioesterase-like C-terminal" evidence="9">
    <location>
        <begin position="161"/>
        <end position="222"/>
    </location>
</feature>
<dbReference type="SUPFAM" id="SSF54637">
    <property type="entry name" value="Thioesterase/thiol ester dehydrase-isomerase"/>
    <property type="match status" value="2"/>
</dbReference>
<dbReference type="InterPro" id="IPR049427">
    <property type="entry name" value="Acyl-ACP_TE_C"/>
</dbReference>
<protein>
    <submittedName>
        <fullName evidence="10">Acyl-ACP thioesterase</fullName>
    </submittedName>
</protein>
<name>A0ABX5LQC7_9BACT</name>
<dbReference type="EMBL" id="QGHD01000005">
    <property type="protein sequence ID" value="PWL03473.1"/>
    <property type="molecule type" value="Genomic_DNA"/>
</dbReference>
<organism evidence="10 11">
    <name type="scientific">Hallerella porci</name>
    <dbReference type="NCBI Taxonomy" id="1945871"/>
    <lineage>
        <taxon>Bacteria</taxon>
        <taxon>Pseudomonadati</taxon>
        <taxon>Fibrobacterota</taxon>
        <taxon>Fibrobacteria</taxon>
        <taxon>Fibrobacterales</taxon>
        <taxon>Fibrobacteraceae</taxon>
        <taxon>Hallerella</taxon>
    </lineage>
</organism>
<evidence type="ECO:0000256" key="6">
    <source>
        <dbReference type="ARBA" id="ARBA00023098"/>
    </source>
</evidence>
<proteinExistence type="inferred from homology"/>
<reference evidence="10 11" key="1">
    <citation type="submission" date="2018-05" db="EMBL/GenBank/DDBJ databases">
        <title>Animal gut microbial communities from fecal samples from Wisconsin, USA.</title>
        <authorList>
            <person name="Neumann A."/>
        </authorList>
    </citation>
    <scope>NUCLEOTIDE SEQUENCE [LARGE SCALE GENOMIC DNA]</scope>
    <source>
        <strain evidence="10 11">UWS4</strain>
    </source>
</reference>
<keyword evidence="5" id="KW-0809">Transit peptide</keyword>
<evidence type="ECO:0000256" key="4">
    <source>
        <dbReference type="ARBA" id="ARBA00022832"/>
    </source>
</evidence>
<evidence type="ECO:0000256" key="1">
    <source>
        <dbReference type="ARBA" id="ARBA00006500"/>
    </source>
</evidence>
<dbReference type="Proteomes" id="UP000245523">
    <property type="component" value="Unassembled WGS sequence"/>
</dbReference>
<keyword evidence="7" id="KW-0275">Fatty acid biosynthesis</keyword>
<evidence type="ECO:0000259" key="8">
    <source>
        <dbReference type="Pfam" id="PF01643"/>
    </source>
</evidence>
<dbReference type="CDD" id="cd00586">
    <property type="entry name" value="4HBT"/>
    <property type="match status" value="1"/>
</dbReference>
<evidence type="ECO:0000256" key="2">
    <source>
        <dbReference type="ARBA" id="ARBA00022516"/>
    </source>
</evidence>
<dbReference type="InterPro" id="IPR045023">
    <property type="entry name" value="FATA/B"/>
</dbReference>
<evidence type="ECO:0000256" key="7">
    <source>
        <dbReference type="ARBA" id="ARBA00023160"/>
    </source>
</evidence>
<gene>
    <name evidence="10" type="ORF">B0H50_10515</name>
</gene>
<accession>A0ABX5LQC7</accession>
<keyword evidence="11" id="KW-1185">Reference proteome</keyword>
<dbReference type="PANTHER" id="PTHR31727">
    <property type="entry name" value="OLEOYL-ACYL CARRIER PROTEIN THIOESTERASE 1, CHLOROPLASTIC"/>
    <property type="match status" value="1"/>
</dbReference>
<comment type="similarity">
    <text evidence="1">Belongs to the acyl-ACP thioesterase family.</text>
</comment>
<dbReference type="Pfam" id="PF01643">
    <property type="entry name" value="Acyl-ACP_TE"/>
    <property type="match status" value="1"/>
</dbReference>
<keyword evidence="2" id="KW-0444">Lipid biosynthesis</keyword>
<keyword evidence="3" id="KW-0378">Hydrolase</keyword>
<evidence type="ECO:0000259" key="9">
    <source>
        <dbReference type="Pfam" id="PF20791"/>
    </source>
</evidence>
<dbReference type="Pfam" id="PF20791">
    <property type="entry name" value="Acyl-ACP_TE_C"/>
    <property type="match status" value="1"/>
</dbReference>
<sequence>MEKEIEEYIFPVRFSDCDPRSRLRISAFLDFMEETAILDAEKNGYGIWKMVQNGYTSVISRLKLRINHFPRWGEKLHVSTWTKSIFNHKVLLRDYSILDDNFHIIAEATSSWLLVNLKTGRAEDPEQSPFLPELYPEKNAISENLELLEARENPQIILQKTAYYSDIDMNRHVNNCRYADWVFDALALDPELKNREVRSIQFNYIAGIAPGETVNLIRFENSNHHAFIFGVNANDPQKVHFQARIGIAGN</sequence>
<evidence type="ECO:0000256" key="3">
    <source>
        <dbReference type="ARBA" id="ARBA00022801"/>
    </source>
</evidence>
<evidence type="ECO:0000256" key="5">
    <source>
        <dbReference type="ARBA" id="ARBA00022946"/>
    </source>
</evidence>